<feature type="domain" description="Acyl-CoA dehydrogenase/oxidase N-terminal" evidence="9">
    <location>
        <begin position="1"/>
        <end position="104"/>
    </location>
</feature>
<proteinExistence type="inferred from homology"/>
<name>A0A1F2WKG4_9ACTN</name>
<evidence type="ECO:0000259" key="9">
    <source>
        <dbReference type="Pfam" id="PF02771"/>
    </source>
</evidence>
<dbReference type="PIRSF" id="PIRSF016578">
    <property type="entry name" value="HsaA"/>
    <property type="match status" value="1"/>
</dbReference>
<dbReference type="PANTHER" id="PTHR43884">
    <property type="entry name" value="ACYL-COA DEHYDROGENASE"/>
    <property type="match status" value="1"/>
</dbReference>
<keyword evidence="4 6" id="KW-0274">FAD</keyword>
<evidence type="ECO:0000256" key="3">
    <source>
        <dbReference type="ARBA" id="ARBA00022630"/>
    </source>
</evidence>
<dbReference type="FunFam" id="1.10.540.10:FF:000002">
    <property type="entry name" value="Acyl-CoA dehydrogenase FadE19"/>
    <property type="match status" value="1"/>
</dbReference>
<evidence type="ECO:0000256" key="6">
    <source>
        <dbReference type="RuleBase" id="RU362125"/>
    </source>
</evidence>
<dbReference type="InterPro" id="IPR006089">
    <property type="entry name" value="Acyl-CoA_DH_CS"/>
</dbReference>
<keyword evidence="3 6" id="KW-0285">Flavoprotein</keyword>
<dbReference type="InterPro" id="IPR009075">
    <property type="entry name" value="AcylCo_DH/oxidase_C"/>
</dbReference>
<dbReference type="PANTHER" id="PTHR43884:SF12">
    <property type="entry name" value="ISOVALERYL-COA DEHYDROGENASE, MITOCHONDRIAL-RELATED"/>
    <property type="match status" value="1"/>
</dbReference>
<gene>
    <name evidence="10" type="ORF">A2Y75_06115</name>
</gene>
<organism evidence="10 11">
    <name type="scientific">Candidatus Solincola sediminis</name>
    <dbReference type="NCBI Taxonomy" id="1797199"/>
    <lineage>
        <taxon>Bacteria</taxon>
        <taxon>Bacillati</taxon>
        <taxon>Actinomycetota</taxon>
        <taxon>Candidatus Geothermincolia</taxon>
        <taxon>Candidatus Geothermincolales</taxon>
        <taxon>Candidatus Geothermincolaceae</taxon>
        <taxon>Candidatus Solincola</taxon>
    </lineage>
</organism>
<dbReference type="InterPro" id="IPR037069">
    <property type="entry name" value="AcylCoA_DH/ox_N_sf"/>
</dbReference>
<keyword evidence="5 6" id="KW-0560">Oxidoreductase</keyword>
<comment type="caution">
    <text evidence="10">The sequence shown here is derived from an EMBL/GenBank/DDBJ whole genome shotgun (WGS) entry which is preliminary data.</text>
</comment>
<dbReference type="Pfam" id="PF02771">
    <property type="entry name" value="Acyl-CoA_dh_N"/>
    <property type="match status" value="1"/>
</dbReference>
<evidence type="ECO:0000259" key="7">
    <source>
        <dbReference type="Pfam" id="PF00441"/>
    </source>
</evidence>
<dbReference type="GO" id="GO:0050660">
    <property type="term" value="F:flavin adenine dinucleotide binding"/>
    <property type="evidence" value="ECO:0007669"/>
    <property type="project" value="InterPro"/>
</dbReference>
<dbReference type="Proteomes" id="UP000177876">
    <property type="component" value="Unassembled WGS sequence"/>
</dbReference>
<evidence type="ECO:0000259" key="8">
    <source>
        <dbReference type="Pfam" id="PF02770"/>
    </source>
</evidence>
<dbReference type="Pfam" id="PF02770">
    <property type="entry name" value="Acyl-CoA_dh_M"/>
    <property type="match status" value="1"/>
</dbReference>
<dbReference type="InterPro" id="IPR046373">
    <property type="entry name" value="Acyl-CoA_Oxase/DH_mid-dom_sf"/>
</dbReference>
<dbReference type="AlphaFoldDB" id="A0A1F2WKG4"/>
<dbReference type="GO" id="GO:0003995">
    <property type="term" value="F:acyl-CoA dehydrogenase activity"/>
    <property type="evidence" value="ECO:0007669"/>
    <property type="project" value="InterPro"/>
</dbReference>
<accession>A0A1F2WKG4</accession>
<dbReference type="Pfam" id="PF00441">
    <property type="entry name" value="Acyl-CoA_dh_1"/>
    <property type="match status" value="1"/>
</dbReference>
<dbReference type="STRING" id="1797197.A2Y75_06115"/>
<dbReference type="FunFam" id="1.20.140.10:FF:000004">
    <property type="entry name" value="Acyl-CoA dehydrogenase FadE25"/>
    <property type="match status" value="1"/>
</dbReference>
<dbReference type="Gene3D" id="1.20.140.10">
    <property type="entry name" value="Butyryl-CoA Dehydrogenase, subunit A, domain 3"/>
    <property type="match status" value="1"/>
</dbReference>
<reference evidence="10 11" key="1">
    <citation type="journal article" date="2016" name="Nat. Commun.">
        <title>Thousands of microbial genomes shed light on interconnected biogeochemical processes in an aquifer system.</title>
        <authorList>
            <person name="Anantharaman K."/>
            <person name="Brown C.T."/>
            <person name="Hug L.A."/>
            <person name="Sharon I."/>
            <person name="Castelle C.J."/>
            <person name="Probst A.J."/>
            <person name="Thomas B.C."/>
            <person name="Singh A."/>
            <person name="Wilkins M.J."/>
            <person name="Karaoz U."/>
            <person name="Brodie E.L."/>
            <person name="Williams K.H."/>
            <person name="Hubbard S.S."/>
            <person name="Banfield J.F."/>
        </authorList>
    </citation>
    <scope>NUCLEOTIDE SEQUENCE [LARGE SCALE GENOMIC DNA]</scope>
</reference>
<dbReference type="InterPro" id="IPR006091">
    <property type="entry name" value="Acyl-CoA_Oxase/DH_mid-dom"/>
</dbReference>
<feature type="domain" description="Acyl-CoA oxidase/dehydrogenase middle" evidence="8">
    <location>
        <begin position="108"/>
        <end position="206"/>
    </location>
</feature>
<comment type="similarity">
    <text evidence="2 6">Belongs to the acyl-CoA dehydrogenase family.</text>
</comment>
<feature type="domain" description="Acyl-CoA dehydrogenase/oxidase C-terminal" evidence="7">
    <location>
        <begin position="218"/>
        <end position="366"/>
    </location>
</feature>
<evidence type="ECO:0000313" key="11">
    <source>
        <dbReference type="Proteomes" id="UP000177876"/>
    </source>
</evidence>
<comment type="cofactor">
    <cofactor evidence="1 6">
        <name>FAD</name>
        <dbReference type="ChEBI" id="CHEBI:57692"/>
    </cofactor>
</comment>
<dbReference type="PROSITE" id="PS00073">
    <property type="entry name" value="ACYL_COA_DH_2"/>
    <property type="match status" value="1"/>
</dbReference>
<evidence type="ECO:0000256" key="4">
    <source>
        <dbReference type="ARBA" id="ARBA00022827"/>
    </source>
</evidence>
<dbReference type="Gene3D" id="1.10.540.10">
    <property type="entry name" value="Acyl-CoA dehydrogenase/oxidase, N-terminal domain"/>
    <property type="match status" value="1"/>
</dbReference>
<protein>
    <submittedName>
        <fullName evidence="10">Acyl-CoA dehydrogenase</fullName>
    </submittedName>
</protein>
<sequence>MVRDFSENVIRPQTDHMWETGEFPYDIVRQMGELGLFGIPFPEEYGGAGGDYLALAIGVEEIARVDGALAVTVEAHTSLAAASFYYFGTEQQKREWLIPLAEGKMLGAFGLTEPEAGSDAANTQTKAELINGEWVINGTKCFISSAGTDISGVVTITAVTGQTKEGAKEISNIYIPKGTPGYNIGPKYKKMGWHASDTRELSFDDCRVPESNIIGKRGEGFRQFMGMLDGGRIAIAALAVGTAQGAFEEALKYAKERVQFGKPICHFQAIQWKLADMATHIELARNLTYKAAAMRDAGVPHTKEAAMAKLFASEMCMQATTQAVQIFGGYGYMDEYPVSRYFRDAKILEIGEGTSEVQRMVIARELGLR</sequence>
<evidence type="ECO:0000313" key="10">
    <source>
        <dbReference type="EMBL" id="OFW57360.1"/>
    </source>
</evidence>
<evidence type="ECO:0000256" key="1">
    <source>
        <dbReference type="ARBA" id="ARBA00001974"/>
    </source>
</evidence>
<dbReference type="InterPro" id="IPR013786">
    <property type="entry name" value="AcylCoA_DH/ox_N"/>
</dbReference>
<dbReference type="SUPFAM" id="SSF47203">
    <property type="entry name" value="Acyl-CoA dehydrogenase C-terminal domain-like"/>
    <property type="match status" value="1"/>
</dbReference>
<dbReference type="InterPro" id="IPR036250">
    <property type="entry name" value="AcylCo_DH-like_C"/>
</dbReference>
<evidence type="ECO:0000256" key="2">
    <source>
        <dbReference type="ARBA" id="ARBA00009347"/>
    </source>
</evidence>
<dbReference type="InterPro" id="IPR009100">
    <property type="entry name" value="AcylCoA_DH/oxidase_NM_dom_sf"/>
</dbReference>
<dbReference type="EMBL" id="MELK01000034">
    <property type="protein sequence ID" value="OFW57360.1"/>
    <property type="molecule type" value="Genomic_DNA"/>
</dbReference>
<dbReference type="Gene3D" id="2.40.110.10">
    <property type="entry name" value="Butyryl-CoA Dehydrogenase, subunit A, domain 2"/>
    <property type="match status" value="1"/>
</dbReference>
<evidence type="ECO:0000256" key="5">
    <source>
        <dbReference type="ARBA" id="ARBA00023002"/>
    </source>
</evidence>
<dbReference type="FunFam" id="2.40.110.10:FF:000009">
    <property type="entry name" value="Acyl-CoA dehydrogenase"/>
    <property type="match status" value="1"/>
</dbReference>
<dbReference type="SUPFAM" id="SSF56645">
    <property type="entry name" value="Acyl-CoA dehydrogenase NM domain-like"/>
    <property type="match status" value="1"/>
</dbReference>